<feature type="domain" description="Cytochrome c" evidence="5">
    <location>
        <begin position="55"/>
        <end position="210"/>
    </location>
</feature>
<dbReference type="PROSITE" id="PS51007">
    <property type="entry name" value="CYTC"/>
    <property type="match status" value="1"/>
</dbReference>
<evidence type="ECO:0000256" key="1">
    <source>
        <dbReference type="ARBA" id="ARBA00022723"/>
    </source>
</evidence>
<organism evidence="6 7">
    <name type="scientific">Methylobacterium marchantiae</name>
    <dbReference type="NCBI Taxonomy" id="600331"/>
    <lineage>
        <taxon>Bacteria</taxon>
        <taxon>Pseudomonadati</taxon>
        <taxon>Pseudomonadota</taxon>
        <taxon>Alphaproteobacteria</taxon>
        <taxon>Hyphomicrobiales</taxon>
        <taxon>Methylobacteriaceae</taxon>
        <taxon>Methylobacterium</taxon>
    </lineage>
</organism>
<evidence type="ECO:0000256" key="3">
    <source>
        <dbReference type="PROSITE-ProRule" id="PRU00433"/>
    </source>
</evidence>
<dbReference type="InterPro" id="IPR009056">
    <property type="entry name" value="Cyt_c-like_dom"/>
</dbReference>
<evidence type="ECO:0000256" key="2">
    <source>
        <dbReference type="ARBA" id="ARBA00023004"/>
    </source>
</evidence>
<dbReference type="Proteomes" id="UP001597176">
    <property type="component" value="Unassembled WGS sequence"/>
</dbReference>
<dbReference type="SUPFAM" id="SSF48695">
    <property type="entry name" value="Multiheme cytochromes"/>
    <property type="match status" value="1"/>
</dbReference>
<feature type="compositionally biased region" description="Basic and acidic residues" evidence="4">
    <location>
        <begin position="82"/>
        <end position="93"/>
    </location>
</feature>
<evidence type="ECO:0000313" key="6">
    <source>
        <dbReference type="EMBL" id="MFD1304104.1"/>
    </source>
</evidence>
<dbReference type="RefSeq" id="WP_238209062.1">
    <property type="nucleotide sequence ID" value="NZ_JBHTND010000053.1"/>
</dbReference>
<name>A0ABW3X5Y9_9HYPH</name>
<keyword evidence="2 3" id="KW-0408">Iron</keyword>
<feature type="region of interest" description="Disordered" evidence="4">
    <location>
        <begin position="79"/>
        <end position="109"/>
    </location>
</feature>
<dbReference type="EMBL" id="JBHTND010000053">
    <property type="protein sequence ID" value="MFD1304104.1"/>
    <property type="molecule type" value="Genomic_DNA"/>
</dbReference>
<sequence>MIASLRNGILASAAILAMGGLAMGSLAMGVLAGHAAETAPAGRLAPPQSFAGIADTTARSAALFTELGKVLTNPRCVNCHPASDRPRQGDTSRPHQPPVTRGADGMGSDSLRCPTCHQDRNYDPGRVPGHPGWHLAPREMAWEGKSLAEICTQIKDPDRNGQRKLDDLIEHIGKDGLVGWAWAPGAGRTPAPGTQAEAGALVAAWVESGAACPAP</sequence>
<proteinExistence type="predicted"/>
<protein>
    <submittedName>
        <fullName evidence="6">Isoquinoline 1-oxidoreductase subunit</fullName>
    </submittedName>
</protein>
<accession>A0ABW3X5Y9</accession>
<reference evidence="7" key="1">
    <citation type="journal article" date="2019" name="Int. J. Syst. Evol. Microbiol.">
        <title>The Global Catalogue of Microorganisms (GCM) 10K type strain sequencing project: providing services to taxonomists for standard genome sequencing and annotation.</title>
        <authorList>
            <consortium name="The Broad Institute Genomics Platform"/>
            <consortium name="The Broad Institute Genome Sequencing Center for Infectious Disease"/>
            <person name="Wu L."/>
            <person name="Ma J."/>
        </authorList>
    </citation>
    <scope>NUCLEOTIDE SEQUENCE [LARGE SCALE GENOMIC DNA]</scope>
    <source>
        <strain evidence="7">CCUG 56108</strain>
    </source>
</reference>
<evidence type="ECO:0000259" key="5">
    <source>
        <dbReference type="PROSITE" id="PS51007"/>
    </source>
</evidence>
<keyword evidence="7" id="KW-1185">Reference proteome</keyword>
<keyword evidence="3" id="KW-0349">Heme</keyword>
<evidence type="ECO:0000256" key="4">
    <source>
        <dbReference type="SAM" id="MobiDB-lite"/>
    </source>
</evidence>
<dbReference type="InterPro" id="IPR036280">
    <property type="entry name" value="Multihaem_cyt_sf"/>
</dbReference>
<comment type="caution">
    <text evidence="6">The sequence shown here is derived from an EMBL/GenBank/DDBJ whole genome shotgun (WGS) entry which is preliminary data.</text>
</comment>
<gene>
    <name evidence="6" type="ORF">ACFQ4G_21310</name>
</gene>
<keyword evidence="1 3" id="KW-0479">Metal-binding</keyword>
<evidence type="ECO:0000313" key="7">
    <source>
        <dbReference type="Proteomes" id="UP001597176"/>
    </source>
</evidence>